<evidence type="ECO:0000313" key="2">
    <source>
        <dbReference type="Proteomes" id="UP000322077"/>
    </source>
</evidence>
<keyword evidence="2" id="KW-1185">Reference proteome</keyword>
<evidence type="ECO:0000313" key="1">
    <source>
        <dbReference type="EMBL" id="TZG25883.1"/>
    </source>
</evidence>
<organism evidence="1 2">
    <name type="scientific">Sphingomonas montanisoli</name>
    <dbReference type="NCBI Taxonomy" id="2606412"/>
    <lineage>
        <taxon>Bacteria</taxon>
        <taxon>Pseudomonadati</taxon>
        <taxon>Pseudomonadota</taxon>
        <taxon>Alphaproteobacteria</taxon>
        <taxon>Sphingomonadales</taxon>
        <taxon>Sphingomonadaceae</taxon>
        <taxon>Sphingomonas</taxon>
    </lineage>
</organism>
<name>A0A5D9C345_9SPHN</name>
<protein>
    <recommendedName>
        <fullName evidence="3">Papain-like cysteine peptidase</fullName>
    </recommendedName>
</protein>
<dbReference type="RefSeq" id="WP_149522689.1">
    <property type="nucleotide sequence ID" value="NZ_VTOU01000003.1"/>
</dbReference>
<proteinExistence type="predicted"/>
<dbReference type="AlphaFoldDB" id="A0A5D9C345"/>
<sequence>MIAISPSRIARSYPDTSLELARLIYEGVLRRTPSTQEVFDLATHLNGGENVAEQVRQALHNFIQSDEARSNTMPRVAKLPQASKLVGLGTSCFTAFMLQGLGLRSHSQPFDWLFSCADMIADCIEDDFETLLDSRFHQSTPLGNRARVEENCGTHRLYGDRYGIDFIFNHRDPAALDFEGYLGRCVARLRHDLRSNAPITFLMFSPNYPTTAHTLERLADALHSTPHRLLSVNISDPVGHLELSGFNLLHKSGRHELFEYRPTSKLYAGLHFEQAIDAEMLRALAFQNAA</sequence>
<comment type="caution">
    <text evidence="1">The sequence shown here is derived from an EMBL/GenBank/DDBJ whole genome shotgun (WGS) entry which is preliminary data.</text>
</comment>
<dbReference type="Proteomes" id="UP000322077">
    <property type="component" value="Unassembled WGS sequence"/>
</dbReference>
<dbReference type="InterPro" id="IPR014903">
    <property type="entry name" value="DUF1796"/>
</dbReference>
<dbReference type="EMBL" id="VTOU01000003">
    <property type="protein sequence ID" value="TZG25883.1"/>
    <property type="molecule type" value="Genomic_DNA"/>
</dbReference>
<reference evidence="1 2" key="1">
    <citation type="submission" date="2019-08" db="EMBL/GenBank/DDBJ databases">
        <authorList>
            <person name="Wang G."/>
            <person name="Xu Z."/>
        </authorList>
    </citation>
    <scope>NUCLEOTIDE SEQUENCE [LARGE SCALE GENOMIC DNA]</scope>
    <source>
        <strain evidence="1 2">ZX</strain>
    </source>
</reference>
<evidence type="ECO:0008006" key="3">
    <source>
        <dbReference type="Google" id="ProtNLM"/>
    </source>
</evidence>
<gene>
    <name evidence="1" type="ORF">FYJ91_12955</name>
</gene>
<dbReference type="Pfam" id="PF08795">
    <property type="entry name" value="DUF1796"/>
    <property type="match status" value="1"/>
</dbReference>
<accession>A0A5D9C345</accession>